<feature type="non-terminal residue" evidence="1">
    <location>
        <position position="93"/>
    </location>
</feature>
<evidence type="ECO:0000313" key="1">
    <source>
        <dbReference type="EMBL" id="CEK51393.1"/>
    </source>
</evidence>
<proteinExistence type="predicted"/>
<organism evidence="1">
    <name type="scientific">Arion vulgaris</name>
    <dbReference type="NCBI Taxonomy" id="1028688"/>
    <lineage>
        <taxon>Eukaryota</taxon>
        <taxon>Metazoa</taxon>
        <taxon>Spiralia</taxon>
        <taxon>Lophotrochozoa</taxon>
        <taxon>Mollusca</taxon>
        <taxon>Gastropoda</taxon>
        <taxon>Heterobranchia</taxon>
        <taxon>Euthyneura</taxon>
        <taxon>Panpulmonata</taxon>
        <taxon>Eupulmonata</taxon>
        <taxon>Stylommatophora</taxon>
        <taxon>Helicina</taxon>
        <taxon>Arionoidea</taxon>
        <taxon>Arionidae</taxon>
        <taxon>Arion</taxon>
    </lineage>
</organism>
<dbReference type="AlphaFoldDB" id="A0A0B6Y5M7"/>
<sequence>ADRKEDRSSSLCLDKFLARTPSAPTKISVGKSRDSSTKLDLVTSNLNASPTVKFSHIKCTETPREGLIEEYIRPLSSSFRDKLSHLSESGKRS</sequence>
<feature type="non-terminal residue" evidence="1">
    <location>
        <position position="1"/>
    </location>
</feature>
<name>A0A0B6Y5M7_9EUPU</name>
<reference evidence="1" key="1">
    <citation type="submission" date="2014-12" db="EMBL/GenBank/DDBJ databases">
        <title>Insight into the proteome of Arion vulgaris.</title>
        <authorList>
            <person name="Aradska J."/>
            <person name="Bulat T."/>
            <person name="Smidak R."/>
            <person name="Sarate P."/>
            <person name="Gangsoo J."/>
            <person name="Sialana F."/>
            <person name="Bilban M."/>
            <person name="Lubec G."/>
        </authorList>
    </citation>
    <scope>NUCLEOTIDE SEQUENCE</scope>
    <source>
        <tissue evidence="1">Skin</tissue>
    </source>
</reference>
<dbReference type="EMBL" id="HACG01004528">
    <property type="protein sequence ID" value="CEK51393.1"/>
    <property type="molecule type" value="Transcribed_RNA"/>
</dbReference>
<protein>
    <submittedName>
        <fullName evidence="1">Uncharacterized protein</fullName>
    </submittedName>
</protein>
<accession>A0A0B6Y5M7</accession>
<gene>
    <name evidence="1" type="primary">ORF13301</name>
</gene>